<dbReference type="RefSeq" id="WP_230621641.1">
    <property type="nucleotide sequence ID" value="NZ_LAKJ01000006.1"/>
</dbReference>
<reference evidence="2 3" key="1">
    <citation type="submission" date="2015-03" db="EMBL/GenBank/DDBJ databases">
        <title>Genome Assembly of Staphylococcus cohnii subsp. cohnii strain G22B2.</title>
        <authorList>
            <person name="Nair G."/>
            <person name="Kaur G."/>
            <person name="Khatri I."/>
            <person name="Singh N.K."/>
            <person name="Sathyabama S."/>
            <person name="Maurya S.K."/>
            <person name="Subramanian S."/>
            <person name="Agrewala J.N."/>
            <person name="Mayilraj S."/>
        </authorList>
    </citation>
    <scope>NUCLEOTIDE SEQUENCE [LARGE SCALE GENOMIC DNA]</scope>
    <source>
        <strain evidence="2 3">G22B2</strain>
    </source>
</reference>
<feature type="transmembrane region" description="Helical" evidence="1">
    <location>
        <begin position="293"/>
        <end position="311"/>
    </location>
</feature>
<accession>A0A0M2P1T5</accession>
<feature type="transmembrane region" description="Helical" evidence="1">
    <location>
        <begin position="383"/>
        <end position="402"/>
    </location>
</feature>
<dbReference type="PATRIC" id="fig|74704.6.peg.2379"/>
<evidence type="ECO:0000313" key="3">
    <source>
        <dbReference type="Proteomes" id="UP000034455"/>
    </source>
</evidence>
<organism evidence="2 3">
    <name type="scientific">Staphylococcus cohnii subsp. cohnii</name>
    <dbReference type="NCBI Taxonomy" id="74704"/>
    <lineage>
        <taxon>Bacteria</taxon>
        <taxon>Bacillati</taxon>
        <taxon>Bacillota</taxon>
        <taxon>Bacilli</taxon>
        <taxon>Bacillales</taxon>
        <taxon>Staphylococcaceae</taxon>
        <taxon>Staphylococcus</taxon>
        <taxon>Staphylococcus cohnii species complex</taxon>
    </lineage>
</organism>
<dbReference type="Proteomes" id="UP000034455">
    <property type="component" value="Unassembled WGS sequence"/>
</dbReference>
<keyword evidence="1" id="KW-0472">Membrane</keyword>
<comment type="caution">
    <text evidence="2">The sequence shown here is derived from an EMBL/GenBank/DDBJ whole genome shotgun (WGS) entry which is preliminary data.</text>
</comment>
<keyword evidence="1" id="KW-1133">Transmembrane helix</keyword>
<protein>
    <submittedName>
        <fullName evidence="2">Uncharacterized protein</fullName>
    </submittedName>
</protein>
<evidence type="ECO:0000256" key="1">
    <source>
        <dbReference type="SAM" id="Phobius"/>
    </source>
</evidence>
<evidence type="ECO:0000313" key="2">
    <source>
        <dbReference type="EMBL" id="KKI64774.1"/>
    </source>
</evidence>
<sequence>MSYYWYHESLKFENDLNKYFSNEDLQDFSTKKISNEKDNELYLQGSKIFIDDNTKIKCSNNIKDAYEYYSNKISKLKNSKTEFFIFEDIKKSFKKIEVSIKYNSIPRKYIEDITVRNINSNILQINPYFFNEMLNIYIEYDKYCNNIRKFRNLQSAIILSDKISFDNNIITLYYHDSDNEEDKFQKNKIDFPNSNVPSLYFYIFDWIGIENDNLEIVNLKYKVAKIYLSKFENMSNNEELKKKEVHHDLSVMYNLILQKKSQKYYEYNKIIRDHKIEIIQQKIELKNELNKKLMSMMVFIPVTIYGFYITVQRNEEPLNIFNNDFNIIYSSSLIALIFVIASLINDVKSMKNDYETIISEIINTYKINKSKDDFGNNISLCDFKFSLSWILVMILALIILILF</sequence>
<gene>
    <name evidence="2" type="ORF">UF66_2295</name>
</gene>
<proteinExistence type="predicted"/>
<dbReference type="EMBL" id="LAKJ01000006">
    <property type="protein sequence ID" value="KKI64774.1"/>
    <property type="molecule type" value="Genomic_DNA"/>
</dbReference>
<name>A0A0M2P1T5_STACC</name>
<dbReference type="AlphaFoldDB" id="A0A0M2P1T5"/>
<feature type="transmembrane region" description="Helical" evidence="1">
    <location>
        <begin position="323"/>
        <end position="344"/>
    </location>
</feature>
<keyword evidence="1" id="KW-0812">Transmembrane</keyword>